<name>A0AAV5VLU5_9BILA</name>
<organism evidence="1 2">
    <name type="scientific">Pristionchus fissidentatus</name>
    <dbReference type="NCBI Taxonomy" id="1538716"/>
    <lineage>
        <taxon>Eukaryota</taxon>
        <taxon>Metazoa</taxon>
        <taxon>Ecdysozoa</taxon>
        <taxon>Nematoda</taxon>
        <taxon>Chromadorea</taxon>
        <taxon>Rhabditida</taxon>
        <taxon>Rhabditina</taxon>
        <taxon>Diplogasteromorpha</taxon>
        <taxon>Diplogasteroidea</taxon>
        <taxon>Neodiplogasteridae</taxon>
        <taxon>Pristionchus</taxon>
    </lineage>
</organism>
<proteinExistence type="predicted"/>
<dbReference type="InterPro" id="IPR036397">
    <property type="entry name" value="RNaseH_sf"/>
</dbReference>
<gene>
    <name evidence="1" type="ORF">PFISCL1PPCAC_11670</name>
</gene>
<accession>A0AAV5VLU5</accession>
<dbReference type="InterPro" id="IPR052338">
    <property type="entry name" value="Transposase_5"/>
</dbReference>
<evidence type="ECO:0000313" key="2">
    <source>
        <dbReference type="Proteomes" id="UP001432322"/>
    </source>
</evidence>
<dbReference type="PANTHER" id="PTHR23022">
    <property type="entry name" value="TRANSPOSABLE ELEMENT-RELATED"/>
    <property type="match status" value="1"/>
</dbReference>
<keyword evidence="2" id="KW-1185">Reference proteome</keyword>
<dbReference type="AlphaFoldDB" id="A0AAV5VLU5"/>
<dbReference type="Proteomes" id="UP001432322">
    <property type="component" value="Unassembled WGS sequence"/>
</dbReference>
<dbReference type="GO" id="GO:0003676">
    <property type="term" value="F:nucleic acid binding"/>
    <property type="evidence" value="ECO:0007669"/>
    <property type="project" value="InterPro"/>
</dbReference>
<reference evidence="1" key="1">
    <citation type="submission" date="2023-10" db="EMBL/GenBank/DDBJ databases">
        <title>Genome assembly of Pristionchus species.</title>
        <authorList>
            <person name="Yoshida K."/>
            <person name="Sommer R.J."/>
        </authorList>
    </citation>
    <scope>NUCLEOTIDE SEQUENCE</scope>
    <source>
        <strain evidence="1">RS5133</strain>
    </source>
</reference>
<dbReference type="EMBL" id="BTSY01000003">
    <property type="protein sequence ID" value="GMT20373.1"/>
    <property type="molecule type" value="Genomic_DNA"/>
</dbReference>
<dbReference type="Gene3D" id="3.30.420.10">
    <property type="entry name" value="Ribonuclease H-like superfamily/Ribonuclease H"/>
    <property type="match status" value="1"/>
</dbReference>
<evidence type="ECO:0000313" key="1">
    <source>
        <dbReference type="EMBL" id="GMT20373.1"/>
    </source>
</evidence>
<protein>
    <submittedName>
        <fullName evidence="1">Uncharacterized protein</fullName>
    </submittedName>
</protein>
<feature type="non-terminal residue" evidence="1">
    <location>
        <position position="1"/>
    </location>
</feature>
<sequence>FQLADDRPLEKDWRDFVIAWKDQGRSHAEIVALCAQMGRDISMSTVTRVLEKTFEPREYRPTSIKDYNLFASIRDTVIQSYLDNSETTLTSLAGDIKEKYNEEVSETVLRRIREECGFCCYNTRYGHSVRLVNRPLRLSFCREQIEADNQFIQHVFTDECSVQLSANNRFVFCLRGDVERRVKSVHKNPVRVMIWGGISWRGATPLIMFDAGTKINSSTYQGMIESGYKEWSR</sequence>
<feature type="non-terminal residue" evidence="1">
    <location>
        <position position="233"/>
    </location>
</feature>
<comment type="caution">
    <text evidence="1">The sequence shown here is derived from an EMBL/GenBank/DDBJ whole genome shotgun (WGS) entry which is preliminary data.</text>
</comment>
<dbReference type="PANTHER" id="PTHR23022:SF134">
    <property type="entry name" value="TRANSPOSABLE ELEMENT TC1 TRANSPOSASE"/>
    <property type="match status" value="1"/>
</dbReference>